<protein>
    <submittedName>
        <fullName evidence="2">FAS-associated factor 2</fullName>
    </submittedName>
</protein>
<dbReference type="InterPro" id="IPR036249">
    <property type="entry name" value="Thioredoxin-like_sf"/>
</dbReference>
<sequence length="313" mass="33437">MQTDLCHPQQSLCFAPWSVEVLAHPSASVIGAVIAVMEALTEEQRSALAMFREVTANARDEVASMQLLQTCGWNVEQALSLHWASHDDDAPPAAASSVTAPLSAPLLGGGGRSAAATHGSAQAVPTHDGPSTGFGFMSWIARGIKAIGASVFGLLYNFIFGGGGGHLGGPASGDAFRRALQNSYGGQLALPQFHEGSFSQAISSARQQLKLLVVYLHSEHARYSQSFCSDVLGHDLIREQLDENFVVWGGDVARMEAHQVAQMIRVRQFPSFCVLLPASVEEIRVIGALHGQIEVDAAFGLLTACMEDLYHQR</sequence>
<feature type="domain" description="UAS" evidence="1">
    <location>
        <begin position="179"/>
        <end position="303"/>
    </location>
</feature>
<dbReference type="AlphaFoldDB" id="A0A1Q9ERN2"/>
<accession>A0A1Q9ERN2</accession>
<organism evidence="2 3">
    <name type="scientific">Symbiodinium microadriaticum</name>
    <name type="common">Dinoflagellate</name>
    <name type="synonym">Zooxanthella microadriatica</name>
    <dbReference type="NCBI Taxonomy" id="2951"/>
    <lineage>
        <taxon>Eukaryota</taxon>
        <taxon>Sar</taxon>
        <taxon>Alveolata</taxon>
        <taxon>Dinophyceae</taxon>
        <taxon>Suessiales</taxon>
        <taxon>Symbiodiniaceae</taxon>
        <taxon>Symbiodinium</taxon>
    </lineage>
</organism>
<dbReference type="EMBL" id="LSRX01000084">
    <property type="protein sequence ID" value="OLQ10084.1"/>
    <property type="molecule type" value="Genomic_DNA"/>
</dbReference>
<dbReference type="GO" id="GO:0005783">
    <property type="term" value="C:endoplasmic reticulum"/>
    <property type="evidence" value="ECO:0007669"/>
    <property type="project" value="TreeGrafter"/>
</dbReference>
<dbReference type="CDD" id="cd02958">
    <property type="entry name" value="UAS"/>
    <property type="match status" value="1"/>
</dbReference>
<dbReference type="SUPFAM" id="SSF52833">
    <property type="entry name" value="Thioredoxin-like"/>
    <property type="match status" value="1"/>
</dbReference>
<dbReference type="PANTHER" id="PTHR23322:SF1">
    <property type="entry name" value="FAS-ASSOCIATED FACTOR 2"/>
    <property type="match status" value="1"/>
</dbReference>
<evidence type="ECO:0000259" key="1">
    <source>
        <dbReference type="SMART" id="SM00594"/>
    </source>
</evidence>
<dbReference type="Gene3D" id="1.10.8.10">
    <property type="entry name" value="DNA helicase RuvA subunit, C-terminal domain"/>
    <property type="match status" value="1"/>
</dbReference>
<dbReference type="PANTHER" id="PTHR23322">
    <property type="entry name" value="FAS-ASSOCIATED PROTEIN"/>
    <property type="match status" value="1"/>
</dbReference>
<dbReference type="OrthoDB" id="447046at2759"/>
<dbReference type="Pfam" id="PF14555">
    <property type="entry name" value="UBA_4"/>
    <property type="match status" value="1"/>
</dbReference>
<dbReference type="GO" id="GO:0036503">
    <property type="term" value="P:ERAD pathway"/>
    <property type="evidence" value="ECO:0007669"/>
    <property type="project" value="TreeGrafter"/>
</dbReference>
<dbReference type="Proteomes" id="UP000186817">
    <property type="component" value="Unassembled WGS sequence"/>
</dbReference>
<dbReference type="OMA" id="WIARGIK"/>
<comment type="caution">
    <text evidence="2">The sequence shown here is derived from an EMBL/GenBank/DDBJ whole genome shotgun (WGS) entry which is preliminary data.</text>
</comment>
<evidence type="ECO:0000313" key="2">
    <source>
        <dbReference type="EMBL" id="OLQ10084.1"/>
    </source>
</evidence>
<dbReference type="CDD" id="cd14273">
    <property type="entry name" value="UBA_TAP-C_like"/>
    <property type="match status" value="1"/>
</dbReference>
<dbReference type="Pfam" id="PF21021">
    <property type="entry name" value="FAF1"/>
    <property type="match status" value="1"/>
</dbReference>
<reference evidence="2 3" key="1">
    <citation type="submission" date="2016-02" db="EMBL/GenBank/DDBJ databases">
        <title>Genome analysis of coral dinoflagellate symbionts highlights evolutionary adaptations to a symbiotic lifestyle.</title>
        <authorList>
            <person name="Aranda M."/>
            <person name="Li Y."/>
            <person name="Liew Y.J."/>
            <person name="Baumgarten S."/>
            <person name="Simakov O."/>
            <person name="Wilson M."/>
            <person name="Piel J."/>
            <person name="Ashoor H."/>
            <person name="Bougouffa S."/>
            <person name="Bajic V.B."/>
            <person name="Ryu T."/>
            <person name="Ravasi T."/>
            <person name="Bayer T."/>
            <person name="Micklem G."/>
            <person name="Kim H."/>
            <person name="Bhak J."/>
            <person name="Lajeunesse T.C."/>
            <person name="Voolstra C.R."/>
        </authorList>
    </citation>
    <scope>NUCLEOTIDE SEQUENCE [LARGE SCALE GENOMIC DNA]</scope>
    <source>
        <strain evidence="2 3">CCMP2467</strain>
    </source>
</reference>
<name>A0A1Q9ERN2_SYMMI</name>
<gene>
    <name evidence="2" type="primary">FAF2</name>
    <name evidence="2" type="ORF">AK812_SmicGene6224</name>
</gene>
<keyword evidence="3" id="KW-1185">Reference proteome</keyword>
<evidence type="ECO:0000313" key="3">
    <source>
        <dbReference type="Proteomes" id="UP000186817"/>
    </source>
</evidence>
<dbReference type="InterPro" id="IPR050730">
    <property type="entry name" value="UBX_domain-protein"/>
</dbReference>
<dbReference type="InterPro" id="IPR006577">
    <property type="entry name" value="UAS"/>
</dbReference>
<proteinExistence type="predicted"/>
<dbReference type="InterPro" id="IPR049483">
    <property type="entry name" value="FAF1_2-like_UAS"/>
</dbReference>
<dbReference type="GO" id="GO:0043130">
    <property type="term" value="F:ubiquitin binding"/>
    <property type="evidence" value="ECO:0007669"/>
    <property type="project" value="TreeGrafter"/>
</dbReference>
<dbReference type="Gene3D" id="3.40.30.10">
    <property type="entry name" value="Glutaredoxin"/>
    <property type="match status" value="1"/>
</dbReference>
<dbReference type="SMART" id="SM00594">
    <property type="entry name" value="UAS"/>
    <property type="match status" value="1"/>
</dbReference>